<comment type="function">
    <text evidence="7">Catalyzes the GTP-dependent phosphorylation of 5-hydroxy-L-lysine.</text>
</comment>
<dbReference type="STRING" id="307972.A0A2G8L420"/>
<dbReference type="Proteomes" id="UP000230750">
    <property type="component" value="Unassembled WGS sequence"/>
</dbReference>
<dbReference type="GO" id="GO:0005737">
    <property type="term" value="C:cytoplasm"/>
    <property type="evidence" value="ECO:0007669"/>
    <property type="project" value="UniProtKB-SubCell"/>
</dbReference>
<dbReference type="InterPro" id="IPR011009">
    <property type="entry name" value="Kinase-like_dom_sf"/>
</dbReference>
<feature type="domain" description="Aminoglycoside phosphotransferase" evidence="10">
    <location>
        <begin position="36"/>
        <end position="184"/>
    </location>
</feature>
<dbReference type="PANTHER" id="PTHR21064">
    <property type="entry name" value="AMINOGLYCOSIDE PHOSPHOTRANSFERASE DOMAIN-CONTAINING PROTEIN-RELATED"/>
    <property type="match status" value="1"/>
</dbReference>
<comment type="similarity">
    <text evidence="2">Belongs to the aminoglycoside phosphotransferase family.</text>
</comment>
<evidence type="ECO:0000313" key="12">
    <source>
        <dbReference type="Proteomes" id="UP000230750"/>
    </source>
</evidence>
<evidence type="ECO:0000256" key="3">
    <source>
        <dbReference type="ARBA" id="ARBA00022490"/>
    </source>
</evidence>
<comment type="caution">
    <text evidence="11">The sequence shown here is derived from an EMBL/GenBank/DDBJ whole genome shotgun (WGS) entry which is preliminary data.</text>
</comment>
<keyword evidence="5 11" id="KW-0418">Kinase</keyword>
<dbReference type="PANTHER" id="PTHR21064:SF1">
    <property type="entry name" value="HYDROXYLYSINE KINASE"/>
    <property type="match status" value="1"/>
</dbReference>
<comment type="subcellular location">
    <subcellularLocation>
        <location evidence="1">Cytoplasm</location>
    </subcellularLocation>
</comment>
<evidence type="ECO:0000259" key="10">
    <source>
        <dbReference type="Pfam" id="PF01636"/>
    </source>
</evidence>
<evidence type="ECO:0000256" key="7">
    <source>
        <dbReference type="ARBA" id="ARBA00037368"/>
    </source>
</evidence>
<comment type="catalytic activity">
    <reaction evidence="6">
        <text>(5R)-5-hydroxy-L-lysine + GTP = (5R)-5-phosphooxy-L-lysine + GDP + H(+)</text>
        <dbReference type="Rhea" id="RHEA:19049"/>
        <dbReference type="ChEBI" id="CHEBI:15378"/>
        <dbReference type="ChEBI" id="CHEBI:37565"/>
        <dbReference type="ChEBI" id="CHEBI:57882"/>
        <dbReference type="ChEBI" id="CHEBI:58189"/>
        <dbReference type="ChEBI" id="CHEBI:58357"/>
        <dbReference type="EC" id="2.7.1.81"/>
    </reaction>
</comment>
<dbReference type="SUPFAM" id="SSF56112">
    <property type="entry name" value="Protein kinase-like (PK-like)"/>
    <property type="match status" value="1"/>
</dbReference>
<organism evidence="11 12">
    <name type="scientific">Stichopus japonicus</name>
    <name type="common">Sea cucumber</name>
    <dbReference type="NCBI Taxonomy" id="307972"/>
    <lineage>
        <taxon>Eukaryota</taxon>
        <taxon>Metazoa</taxon>
        <taxon>Echinodermata</taxon>
        <taxon>Eleutherozoa</taxon>
        <taxon>Echinozoa</taxon>
        <taxon>Holothuroidea</taxon>
        <taxon>Aspidochirotacea</taxon>
        <taxon>Aspidochirotida</taxon>
        <taxon>Stichopodidae</taxon>
        <taxon>Apostichopus</taxon>
    </lineage>
</organism>
<dbReference type="OrthoDB" id="9973935at2759"/>
<gene>
    <name evidence="11" type="ORF">BSL78_08227</name>
</gene>
<dbReference type="AlphaFoldDB" id="A0A2G8L420"/>
<evidence type="ECO:0000256" key="9">
    <source>
        <dbReference type="ARBA" id="ARBA00040505"/>
    </source>
</evidence>
<dbReference type="InterPro" id="IPR050249">
    <property type="entry name" value="Pseudomonas-type_ThrB"/>
</dbReference>
<sequence>MEGMEFNAFDCGQPFLCPEQVIAHVKEHYQLSVVEIKPFDSYDGQNFYIETVNVEGKRLPYVFKVFNSALNNQTPALSATNNVMEILKQKGFPCPEVIPTVKGDLYQLQEFTKLTPSVSPGVLSGIPTANICNLKSVSEIGRVKDTFAVQLLTYIPGVTIHDLDVLPDRIFEEMGELLGRMHLILKGIKMDYGCLKEKGDNSPGHWCD</sequence>
<keyword evidence="12" id="KW-1185">Reference proteome</keyword>
<evidence type="ECO:0000256" key="2">
    <source>
        <dbReference type="ARBA" id="ARBA00006219"/>
    </source>
</evidence>
<keyword evidence="4" id="KW-0808">Transferase</keyword>
<evidence type="ECO:0000256" key="8">
    <source>
        <dbReference type="ARBA" id="ARBA00038873"/>
    </source>
</evidence>
<protein>
    <recommendedName>
        <fullName evidence="9">Hydroxylysine kinase</fullName>
        <ecNumber evidence="8">2.7.1.81</ecNumber>
    </recommendedName>
</protein>
<dbReference type="Gene3D" id="3.30.200.20">
    <property type="entry name" value="Phosphorylase Kinase, domain 1"/>
    <property type="match status" value="1"/>
</dbReference>
<dbReference type="EC" id="2.7.1.81" evidence="8"/>
<keyword evidence="3" id="KW-0963">Cytoplasm</keyword>
<evidence type="ECO:0000256" key="1">
    <source>
        <dbReference type="ARBA" id="ARBA00004496"/>
    </source>
</evidence>
<evidence type="ECO:0000256" key="6">
    <source>
        <dbReference type="ARBA" id="ARBA00036820"/>
    </source>
</evidence>
<evidence type="ECO:0000256" key="4">
    <source>
        <dbReference type="ARBA" id="ARBA00022679"/>
    </source>
</evidence>
<proteinExistence type="inferred from homology"/>
<accession>A0A2G8L420</accession>
<dbReference type="Pfam" id="PF01636">
    <property type="entry name" value="APH"/>
    <property type="match status" value="1"/>
</dbReference>
<reference evidence="11 12" key="1">
    <citation type="journal article" date="2017" name="PLoS Biol.">
        <title>The sea cucumber genome provides insights into morphological evolution and visceral regeneration.</title>
        <authorList>
            <person name="Zhang X."/>
            <person name="Sun L."/>
            <person name="Yuan J."/>
            <person name="Sun Y."/>
            <person name="Gao Y."/>
            <person name="Zhang L."/>
            <person name="Li S."/>
            <person name="Dai H."/>
            <person name="Hamel J.F."/>
            <person name="Liu C."/>
            <person name="Yu Y."/>
            <person name="Liu S."/>
            <person name="Lin W."/>
            <person name="Guo K."/>
            <person name="Jin S."/>
            <person name="Xu P."/>
            <person name="Storey K.B."/>
            <person name="Huan P."/>
            <person name="Zhang T."/>
            <person name="Zhou Y."/>
            <person name="Zhang J."/>
            <person name="Lin C."/>
            <person name="Li X."/>
            <person name="Xing L."/>
            <person name="Huo D."/>
            <person name="Sun M."/>
            <person name="Wang L."/>
            <person name="Mercier A."/>
            <person name="Li F."/>
            <person name="Yang H."/>
            <person name="Xiang J."/>
        </authorList>
    </citation>
    <scope>NUCLEOTIDE SEQUENCE [LARGE SCALE GENOMIC DNA]</scope>
    <source>
        <strain evidence="11">Shaxun</strain>
        <tissue evidence="11">Muscle</tissue>
    </source>
</reference>
<evidence type="ECO:0000256" key="5">
    <source>
        <dbReference type="ARBA" id="ARBA00022777"/>
    </source>
</evidence>
<name>A0A2G8L420_STIJA</name>
<dbReference type="InterPro" id="IPR002575">
    <property type="entry name" value="Aminoglycoside_PTrfase"/>
</dbReference>
<dbReference type="EMBL" id="MRZV01000231">
    <property type="protein sequence ID" value="PIK54890.1"/>
    <property type="molecule type" value="Genomic_DNA"/>
</dbReference>
<evidence type="ECO:0000313" key="11">
    <source>
        <dbReference type="EMBL" id="PIK54890.1"/>
    </source>
</evidence>
<dbReference type="GO" id="GO:0047992">
    <property type="term" value="F:hydroxylysine kinase activity"/>
    <property type="evidence" value="ECO:0007669"/>
    <property type="project" value="UniProtKB-EC"/>
</dbReference>